<dbReference type="SUPFAM" id="SSF53850">
    <property type="entry name" value="Periplasmic binding protein-like II"/>
    <property type="match status" value="1"/>
</dbReference>
<reference evidence="6 7" key="1">
    <citation type="submission" date="2024-05" db="EMBL/GenBank/DDBJ databases">
        <title>Genome sequence of Ponticoccus litoralis KCCM 90028.</title>
        <authorList>
            <person name="Kim J.M."/>
            <person name="Lee J.K."/>
            <person name="Choi B.J."/>
            <person name="Bayburt H."/>
            <person name="Baek J.H."/>
            <person name="Jeon C.O."/>
        </authorList>
    </citation>
    <scope>NUCLEOTIDE SEQUENCE [LARGE SCALE GENOMIC DNA]</scope>
    <source>
        <strain evidence="6 7">KCCM 90028</strain>
    </source>
</reference>
<keyword evidence="3 4" id="KW-0732">Signal</keyword>
<dbReference type="Gene3D" id="3.40.190.10">
    <property type="entry name" value="Periplasmic binding protein-like II"/>
    <property type="match status" value="2"/>
</dbReference>
<evidence type="ECO:0000313" key="6">
    <source>
        <dbReference type="EMBL" id="MEN9061630.1"/>
    </source>
</evidence>
<keyword evidence="7" id="KW-1185">Reference proteome</keyword>
<dbReference type="GO" id="GO:0006865">
    <property type="term" value="P:amino acid transport"/>
    <property type="evidence" value="ECO:0007669"/>
    <property type="project" value="TreeGrafter"/>
</dbReference>
<evidence type="ECO:0000256" key="3">
    <source>
        <dbReference type="ARBA" id="ARBA00022729"/>
    </source>
</evidence>
<evidence type="ECO:0000313" key="7">
    <source>
        <dbReference type="Proteomes" id="UP001428774"/>
    </source>
</evidence>
<name>A0AAW9SN10_9RHOB</name>
<sequence length="335" mass="35765">MLKTPAFLALFLAAQAAGATTLDEVKSRETLNCGVNAGLAGFASRDDAGNWTGFDVGFCRAVAAAVLGDPQAVTFVETTPRSRFTLLNGGDVDVLSRNTTWSFATDVEFQVNFAGIVYYDGQGFMVPKSLGVSSATELAGKSICVHSETTSALNMREYFTRLGMSVEPVAVATTAEAQAKYLSGECDVYTSDASQLAAIRATFETPGDHVLLQDIISKEPLGPVVRHGDDRWADIVRWVLNALISAEELGVTSANIDELMQGTNNPEIDRLLGTTGRLGDMLGLDADWAARAIKAGGNYGELFAKHIGEKTPIGLSRGLNLQWTEGGLLYSPPFR</sequence>
<dbReference type="CDD" id="cd13692">
    <property type="entry name" value="PBP2_BztA"/>
    <property type="match status" value="1"/>
</dbReference>
<dbReference type="EMBL" id="JBDNCH010000002">
    <property type="protein sequence ID" value="MEN9061630.1"/>
    <property type="molecule type" value="Genomic_DNA"/>
</dbReference>
<dbReference type="PANTHER" id="PTHR30085">
    <property type="entry name" value="AMINO ACID ABC TRANSPORTER PERMEASE"/>
    <property type="match status" value="1"/>
</dbReference>
<feature type="chain" id="PRO_5043611883" evidence="4">
    <location>
        <begin position="20"/>
        <end position="335"/>
    </location>
</feature>
<organism evidence="6 7">
    <name type="scientific">Ponticoccus litoralis</name>
    <dbReference type="NCBI Taxonomy" id="422297"/>
    <lineage>
        <taxon>Bacteria</taxon>
        <taxon>Pseudomonadati</taxon>
        <taxon>Pseudomonadota</taxon>
        <taxon>Alphaproteobacteria</taxon>
        <taxon>Rhodobacterales</taxon>
        <taxon>Roseobacteraceae</taxon>
        <taxon>Ponticoccus</taxon>
    </lineage>
</organism>
<gene>
    <name evidence="6" type="ORF">ABFB10_11915</name>
</gene>
<dbReference type="SMART" id="SM00062">
    <property type="entry name" value="PBPb"/>
    <property type="match status" value="1"/>
</dbReference>
<dbReference type="InterPro" id="IPR051455">
    <property type="entry name" value="Bact_solute-bind_prot3"/>
</dbReference>
<dbReference type="PANTHER" id="PTHR30085:SF7">
    <property type="entry name" value="AMINO-ACID ABC TRANSPORTER-BINDING PROTEIN YHDW-RELATED"/>
    <property type="match status" value="1"/>
</dbReference>
<dbReference type="Pfam" id="PF00497">
    <property type="entry name" value="SBP_bac_3"/>
    <property type="match status" value="1"/>
</dbReference>
<evidence type="ECO:0000259" key="5">
    <source>
        <dbReference type="SMART" id="SM00062"/>
    </source>
</evidence>
<evidence type="ECO:0000256" key="1">
    <source>
        <dbReference type="ARBA" id="ARBA00010333"/>
    </source>
</evidence>
<dbReference type="InterPro" id="IPR001638">
    <property type="entry name" value="Solute-binding_3/MltF_N"/>
</dbReference>
<dbReference type="Proteomes" id="UP001428774">
    <property type="component" value="Unassembled WGS sequence"/>
</dbReference>
<evidence type="ECO:0000256" key="2">
    <source>
        <dbReference type="ARBA" id="ARBA00022448"/>
    </source>
</evidence>
<protein>
    <submittedName>
        <fullName evidence="6">Amino acid ABC transporter substrate-binding protein</fullName>
    </submittedName>
</protein>
<proteinExistence type="inferred from homology"/>
<comment type="caution">
    <text evidence="6">The sequence shown here is derived from an EMBL/GenBank/DDBJ whole genome shotgun (WGS) entry which is preliminary data.</text>
</comment>
<keyword evidence="2" id="KW-0813">Transport</keyword>
<feature type="signal peptide" evidence="4">
    <location>
        <begin position="1"/>
        <end position="19"/>
    </location>
</feature>
<dbReference type="AlphaFoldDB" id="A0AAW9SN10"/>
<accession>A0AAW9SN10</accession>
<comment type="similarity">
    <text evidence="1">Belongs to the bacterial solute-binding protein 3 family.</text>
</comment>
<dbReference type="RefSeq" id="WP_347166683.1">
    <property type="nucleotide sequence ID" value="NZ_JBDNCH010000002.1"/>
</dbReference>
<feature type="domain" description="Solute-binding protein family 3/N-terminal" evidence="5">
    <location>
        <begin position="30"/>
        <end position="259"/>
    </location>
</feature>
<evidence type="ECO:0000256" key="4">
    <source>
        <dbReference type="SAM" id="SignalP"/>
    </source>
</evidence>